<dbReference type="Proteomes" id="UP000770717">
    <property type="component" value="Unassembled WGS sequence"/>
</dbReference>
<dbReference type="AlphaFoldDB" id="A0A8J6BIL5"/>
<evidence type="ECO:0000256" key="1">
    <source>
        <dbReference type="SAM" id="MobiDB-lite"/>
    </source>
</evidence>
<protein>
    <submittedName>
        <fullName evidence="2">Uncharacterized protein</fullName>
    </submittedName>
</protein>
<evidence type="ECO:0000313" key="2">
    <source>
        <dbReference type="EMBL" id="KAG9463398.1"/>
    </source>
</evidence>
<proteinExistence type="predicted"/>
<feature type="compositionally biased region" description="Basic and acidic residues" evidence="1">
    <location>
        <begin position="71"/>
        <end position="80"/>
    </location>
</feature>
<name>A0A8J6BIL5_ELECQ</name>
<organism evidence="2 3">
    <name type="scientific">Eleutherodactylus coqui</name>
    <name type="common">Puerto Rican coqui</name>
    <dbReference type="NCBI Taxonomy" id="57060"/>
    <lineage>
        <taxon>Eukaryota</taxon>
        <taxon>Metazoa</taxon>
        <taxon>Chordata</taxon>
        <taxon>Craniata</taxon>
        <taxon>Vertebrata</taxon>
        <taxon>Euteleostomi</taxon>
        <taxon>Amphibia</taxon>
        <taxon>Batrachia</taxon>
        <taxon>Anura</taxon>
        <taxon>Neobatrachia</taxon>
        <taxon>Hyloidea</taxon>
        <taxon>Eleutherodactylidae</taxon>
        <taxon>Eleutherodactylinae</taxon>
        <taxon>Eleutherodactylus</taxon>
        <taxon>Eleutherodactylus</taxon>
    </lineage>
</organism>
<reference evidence="2" key="1">
    <citation type="thesis" date="2020" institute="ProQuest LLC" country="789 East Eisenhower Parkway, Ann Arbor, MI, USA">
        <title>Comparative Genomics and Chromosome Evolution.</title>
        <authorList>
            <person name="Mudd A.B."/>
        </authorList>
    </citation>
    <scope>NUCLEOTIDE SEQUENCE</scope>
    <source>
        <strain evidence="2">HN-11 Male</strain>
        <tissue evidence="2">Kidney and liver</tissue>
    </source>
</reference>
<gene>
    <name evidence="2" type="ORF">GDO78_021840</name>
</gene>
<sequence length="80" mass="9255">MGEILTRFMRCETHESHLNIKLNSFEWGQTHAQAFFASHHGMPPHRPLSAMGPAAASRARSPHRKQWQTPRDPRSDVRRL</sequence>
<dbReference type="EMBL" id="WNTK01007021">
    <property type="protein sequence ID" value="KAG9463398.1"/>
    <property type="molecule type" value="Genomic_DNA"/>
</dbReference>
<comment type="caution">
    <text evidence="2">The sequence shown here is derived from an EMBL/GenBank/DDBJ whole genome shotgun (WGS) entry which is preliminary data.</text>
</comment>
<evidence type="ECO:0000313" key="3">
    <source>
        <dbReference type="Proteomes" id="UP000770717"/>
    </source>
</evidence>
<feature type="region of interest" description="Disordered" evidence="1">
    <location>
        <begin position="38"/>
        <end position="80"/>
    </location>
</feature>
<accession>A0A8J6BIL5</accession>
<keyword evidence="3" id="KW-1185">Reference proteome</keyword>